<gene>
    <name evidence="1" type="ORF">NYF23_09635</name>
</gene>
<protein>
    <submittedName>
        <fullName evidence="1">G5P family DNA-binding protein</fullName>
    </submittedName>
</protein>
<name>A0ABY5TKI6_9GAMM</name>
<evidence type="ECO:0000313" key="1">
    <source>
        <dbReference type="EMBL" id="UVW34280.1"/>
    </source>
</evidence>
<accession>A0ABY5TKI6</accession>
<evidence type="ECO:0000313" key="2">
    <source>
        <dbReference type="Proteomes" id="UP001059934"/>
    </source>
</evidence>
<reference evidence="1" key="1">
    <citation type="submission" date="2022-08" db="EMBL/GenBank/DDBJ databases">
        <title>Catabolic pathway analysis in culturable SAR92 clade bacteria reveals their overlooked roles in DMSP degradation in coastal seas.</title>
        <authorList>
            <person name="He X."/>
            <person name="Zhang X."/>
            <person name="Zhang Y."/>
        </authorList>
    </citation>
    <scope>NUCLEOTIDE SEQUENCE</scope>
    <source>
        <strain evidence="1">H455</strain>
    </source>
</reference>
<keyword evidence="2" id="KW-1185">Reference proteome</keyword>
<dbReference type="EMBL" id="CP103416">
    <property type="protein sequence ID" value="UVW34280.1"/>
    <property type="molecule type" value="Genomic_DNA"/>
</dbReference>
<dbReference type="GO" id="GO:0003677">
    <property type="term" value="F:DNA binding"/>
    <property type="evidence" value="ECO:0007669"/>
    <property type="project" value="UniProtKB-KW"/>
</dbReference>
<dbReference type="Proteomes" id="UP001059934">
    <property type="component" value="Chromosome"/>
</dbReference>
<organism evidence="1 2">
    <name type="scientific">SAR92 clade bacterium H455</name>
    <dbReference type="NCBI Taxonomy" id="2974818"/>
    <lineage>
        <taxon>Bacteria</taxon>
        <taxon>Pseudomonadati</taxon>
        <taxon>Pseudomonadota</taxon>
        <taxon>Gammaproteobacteria</taxon>
        <taxon>Cellvibrionales</taxon>
        <taxon>Porticoccaceae</taxon>
        <taxon>SAR92 clade</taxon>
    </lineage>
</organism>
<keyword evidence="1" id="KW-0238">DNA-binding</keyword>
<sequence length="91" mass="10174">MLIIDIETSELQTLNKKAGGTYQLQLAYAHLVGRDGQPERYPREIKIFPSRDPSGNPVAYPPGQYRLSPRSFSVNNGRLELGFASLDPVKK</sequence>
<dbReference type="Gene3D" id="2.40.50.140">
    <property type="entry name" value="Nucleic acid-binding proteins"/>
    <property type="match status" value="1"/>
</dbReference>
<proteinExistence type="predicted"/>
<dbReference type="InterPro" id="IPR012340">
    <property type="entry name" value="NA-bd_OB-fold"/>
</dbReference>